<feature type="chain" id="PRO_5013167315" description="Lipoprotein" evidence="2">
    <location>
        <begin position="24"/>
        <end position="92"/>
    </location>
</feature>
<keyword evidence="4" id="KW-1185">Reference proteome</keyword>
<organism evidence="3 4">
    <name type="scientific">Pelagimonas varians</name>
    <dbReference type="NCBI Taxonomy" id="696760"/>
    <lineage>
        <taxon>Bacteria</taxon>
        <taxon>Pseudomonadati</taxon>
        <taxon>Pseudomonadota</taxon>
        <taxon>Alphaproteobacteria</taxon>
        <taxon>Rhodobacterales</taxon>
        <taxon>Roseobacteraceae</taxon>
        <taxon>Pelagimonas</taxon>
    </lineage>
</organism>
<dbReference type="AlphaFoldDB" id="A0A238KCW4"/>
<feature type="region of interest" description="Disordered" evidence="1">
    <location>
        <begin position="42"/>
        <end position="92"/>
    </location>
</feature>
<dbReference type="PROSITE" id="PS51257">
    <property type="entry name" value="PROKAR_LIPOPROTEIN"/>
    <property type="match status" value="1"/>
</dbReference>
<sequence>MKYIQTWALATSLVLGCTHLAQASHANPWATADDTVLSKYHDENQARSVDTPGEDEMRGGMERAANGKTSGVASDNSGGKSEGGKGRKGRSR</sequence>
<evidence type="ECO:0008006" key="5">
    <source>
        <dbReference type="Google" id="ProtNLM"/>
    </source>
</evidence>
<dbReference type="EMBL" id="FXYH01000006">
    <property type="protein sequence ID" value="SMX40691.1"/>
    <property type="molecule type" value="Genomic_DNA"/>
</dbReference>
<gene>
    <name evidence="3" type="ORF">PEV8663_02086</name>
</gene>
<protein>
    <recommendedName>
        <fullName evidence="5">Lipoprotein</fullName>
    </recommendedName>
</protein>
<evidence type="ECO:0000256" key="2">
    <source>
        <dbReference type="SAM" id="SignalP"/>
    </source>
</evidence>
<evidence type="ECO:0000313" key="3">
    <source>
        <dbReference type="EMBL" id="SMX40691.1"/>
    </source>
</evidence>
<feature type="signal peptide" evidence="2">
    <location>
        <begin position="1"/>
        <end position="23"/>
    </location>
</feature>
<accession>A0A238KCW4</accession>
<reference evidence="3 4" key="1">
    <citation type="submission" date="2017-05" db="EMBL/GenBank/DDBJ databases">
        <authorList>
            <person name="Song R."/>
            <person name="Chenine A.L."/>
            <person name="Ruprecht R.M."/>
        </authorList>
    </citation>
    <scope>NUCLEOTIDE SEQUENCE [LARGE SCALE GENOMIC DNA]</scope>
    <source>
        <strain evidence="3 4">CECT 8663</strain>
    </source>
</reference>
<keyword evidence="2" id="KW-0732">Signal</keyword>
<dbReference type="OrthoDB" id="7876576at2"/>
<evidence type="ECO:0000256" key="1">
    <source>
        <dbReference type="SAM" id="MobiDB-lite"/>
    </source>
</evidence>
<feature type="compositionally biased region" description="Polar residues" evidence="1">
    <location>
        <begin position="67"/>
        <end position="76"/>
    </location>
</feature>
<evidence type="ECO:0000313" key="4">
    <source>
        <dbReference type="Proteomes" id="UP000220836"/>
    </source>
</evidence>
<dbReference type="Proteomes" id="UP000220836">
    <property type="component" value="Unassembled WGS sequence"/>
</dbReference>
<name>A0A238KCW4_9RHOB</name>
<proteinExistence type="predicted"/>
<dbReference type="RefSeq" id="WP_097804586.1">
    <property type="nucleotide sequence ID" value="NZ_FXYH01000006.1"/>
</dbReference>